<dbReference type="Proteomes" id="UP001419268">
    <property type="component" value="Unassembled WGS sequence"/>
</dbReference>
<protein>
    <submittedName>
        <fullName evidence="1">Uncharacterized protein</fullName>
    </submittedName>
</protein>
<dbReference type="AlphaFoldDB" id="A0AAP0NKM3"/>
<organism evidence="1 2">
    <name type="scientific">Stephania cephalantha</name>
    <dbReference type="NCBI Taxonomy" id="152367"/>
    <lineage>
        <taxon>Eukaryota</taxon>
        <taxon>Viridiplantae</taxon>
        <taxon>Streptophyta</taxon>
        <taxon>Embryophyta</taxon>
        <taxon>Tracheophyta</taxon>
        <taxon>Spermatophyta</taxon>
        <taxon>Magnoliopsida</taxon>
        <taxon>Ranunculales</taxon>
        <taxon>Menispermaceae</taxon>
        <taxon>Menispermoideae</taxon>
        <taxon>Cissampelideae</taxon>
        <taxon>Stephania</taxon>
    </lineage>
</organism>
<dbReference type="EMBL" id="JBBNAG010000008">
    <property type="protein sequence ID" value="KAK9111307.1"/>
    <property type="molecule type" value="Genomic_DNA"/>
</dbReference>
<reference evidence="1 2" key="1">
    <citation type="submission" date="2024-01" db="EMBL/GenBank/DDBJ databases">
        <title>Genome assemblies of Stephania.</title>
        <authorList>
            <person name="Yang L."/>
        </authorList>
    </citation>
    <scope>NUCLEOTIDE SEQUENCE [LARGE SCALE GENOMIC DNA]</scope>
    <source>
        <strain evidence="1">JXDWG</strain>
        <tissue evidence="1">Leaf</tissue>
    </source>
</reference>
<name>A0AAP0NKM3_9MAGN</name>
<evidence type="ECO:0000313" key="1">
    <source>
        <dbReference type="EMBL" id="KAK9111307.1"/>
    </source>
</evidence>
<accession>A0AAP0NKM3</accession>
<comment type="caution">
    <text evidence="1">The sequence shown here is derived from an EMBL/GenBank/DDBJ whole genome shotgun (WGS) entry which is preliminary data.</text>
</comment>
<proteinExistence type="predicted"/>
<sequence length="159" mass="18017">MNGAVARCRPIESVTSTSSTTRWIQMVLKAVECPGTPCYCPKLLQKRPQGSNAQGLEYQRPSVFWLGSQVQMKRESPVWALRPFLKESFKESNKMSKALSFDTPEVSQSPSVEEWFHNFNQLVEDSKTTTPQHLLSSFTDSTLSPEEQIALYKSLDEKP</sequence>
<evidence type="ECO:0000313" key="2">
    <source>
        <dbReference type="Proteomes" id="UP001419268"/>
    </source>
</evidence>
<keyword evidence="2" id="KW-1185">Reference proteome</keyword>
<gene>
    <name evidence="1" type="ORF">Scep_018826</name>
</gene>